<evidence type="ECO:0000256" key="2">
    <source>
        <dbReference type="ARBA" id="ARBA00022801"/>
    </source>
</evidence>
<name>A0A9J6P083_9CLOT</name>
<keyword evidence="12" id="KW-1185">Reference proteome</keyword>
<dbReference type="GO" id="GO:0016787">
    <property type="term" value="F:hydrolase activity"/>
    <property type="evidence" value="ECO:0007669"/>
    <property type="project" value="UniProtKB-UniRule"/>
</dbReference>
<dbReference type="GO" id="GO:0005829">
    <property type="term" value="C:cytosol"/>
    <property type="evidence" value="ECO:0007669"/>
    <property type="project" value="TreeGrafter"/>
</dbReference>
<sequence>MSIIYPKNPKIENKAEKEVYNKLSNFLEDNYITYYNYTVTGTEFDFCVLEKNKAIFIIEVKGWESVQIVSVEDNETIKYRDNLNNVKEWGSPFKQANSYKFNMVNLLKEKFNRNPLVLGIVCYPFISLKQYKEKRLDIISKEELTILQDDLLNKETLLNKLNKAFEFMKNNVRADELDDNLVQNIRRLYESDEMIMNSMQMSTTKSIENIEELLKPAQNKNDQCRVASISDKRVYSIVKYIKDEKNVDELKCIFADIIDIWKKGTKVYIISNNYNVLQHLKMMTHKKTGYLQKYDDFNIFNESKGLYEERIFNLSFIYILDNIEEEFEILDGLFSEEEKKYLERAHNSGGFNLDQYIVEHTPIKKDVCVRAGAGSGKTFSMVGRISYLIYKHKYTIDELREKIILITFTNEAADNMKKRLKKHFKNYFILIGDRYNFSIIETIEQMKICTIHSLCKKIISKYSSYLGLGKEISIKQGKHEKDKIINEILNKYIDEIGRSVIDDKLSIPMYELKKLLGKLLDKIEQKNIDLRDGYDFGNQIYDTDKDIHSLIVKVVKEAQEKLIELNNERSTLRLSNMIIKINELVKEDKIEKSSYELDYLFVDEFQDTDNMQIDLMKKFQKLFGFKFFTVGDIKQCIYRFRGAEDQAFNHLMKDDSDKWNKERLRKNYRTDKDLLDKFDPIFYKMSLNRTLTYTNEDKLIGTVNINSSEDKDFEKIDFENEKQWEDELIECVERERKILKKDEKIALLVRTNNDIEKIKGIFDRNKKPLGVEGQGDLYQIKPTIDLYKLVLALKHNQDSKYLFGIYDTCYTSKSMPKHDIYSLARDKEKLYKYFLKNCPIEKWEEHLKNLRLQPIMKVIRELINQCLPWEIYSISALDQNTKINMQNYYKRNLEVLIEIIINSFNDDYLTLNKLEEFLKIMIVTKVNAESRESLNIEEVSNDVICTTVHKSKGLEYDVVIMPICYKNIESKEFKGNIQEDNNERKKSERVEVIVCDNRIGYKIEFQSNNESELSIRNDIYKDNSRTENIYKMNEECRILYVAMTRSIRKFIYFNDISNTKKNKSWQKLIGGER</sequence>
<evidence type="ECO:0000256" key="1">
    <source>
        <dbReference type="ARBA" id="ARBA00022741"/>
    </source>
</evidence>
<dbReference type="RefSeq" id="WP_250857700.1">
    <property type="nucleotide sequence ID" value="NZ_JAGSOJ010000001.1"/>
</dbReference>
<evidence type="ECO:0000256" key="9">
    <source>
        <dbReference type="PROSITE-ProRule" id="PRU00560"/>
    </source>
</evidence>
<dbReference type="InterPro" id="IPR014017">
    <property type="entry name" value="DNA_helicase_UvrD-like_C"/>
</dbReference>
<comment type="caution">
    <text evidence="11">The sequence shown here is derived from an EMBL/GenBank/DDBJ whole genome shotgun (WGS) entry which is preliminary data.</text>
</comment>
<dbReference type="InterPro" id="IPR027417">
    <property type="entry name" value="P-loop_NTPase"/>
</dbReference>
<comment type="catalytic activity">
    <reaction evidence="6">
        <text>Couples ATP hydrolysis with the unwinding of duplex DNA by translocating in the 3'-5' direction.</text>
        <dbReference type="EC" id="5.6.2.4"/>
    </reaction>
</comment>
<keyword evidence="3 9" id="KW-0347">Helicase</keyword>
<dbReference type="GO" id="GO:0005524">
    <property type="term" value="F:ATP binding"/>
    <property type="evidence" value="ECO:0007669"/>
    <property type="project" value="UniProtKB-UniRule"/>
</dbReference>
<dbReference type="PROSITE" id="PS51198">
    <property type="entry name" value="UVRD_HELICASE_ATP_BIND"/>
    <property type="match status" value="1"/>
</dbReference>
<reference evidence="11" key="2">
    <citation type="submission" date="2021-04" db="EMBL/GenBank/DDBJ databases">
        <authorList>
            <person name="Dong X."/>
        </authorList>
    </citation>
    <scope>NUCLEOTIDE SEQUENCE</scope>
    <source>
        <strain evidence="11">ZWT</strain>
    </source>
</reference>
<comment type="catalytic activity">
    <reaction evidence="8">
        <text>ATP + H2O = ADP + phosphate + H(+)</text>
        <dbReference type="Rhea" id="RHEA:13065"/>
        <dbReference type="ChEBI" id="CHEBI:15377"/>
        <dbReference type="ChEBI" id="CHEBI:15378"/>
        <dbReference type="ChEBI" id="CHEBI:30616"/>
        <dbReference type="ChEBI" id="CHEBI:43474"/>
        <dbReference type="ChEBI" id="CHEBI:456216"/>
        <dbReference type="EC" id="5.6.2.4"/>
    </reaction>
</comment>
<proteinExistence type="predicted"/>
<organism evidence="11 12">
    <name type="scientific">Oceanirhabdus seepicola</name>
    <dbReference type="NCBI Taxonomy" id="2828781"/>
    <lineage>
        <taxon>Bacteria</taxon>
        <taxon>Bacillati</taxon>
        <taxon>Bacillota</taxon>
        <taxon>Clostridia</taxon>
        <taxon>Eubacteriales</taxon>
        <taxon>Clostridiaceae</taxon>
        <taxon>Oceanirhabdus</taxon>
    </lineage>
</organism>
<keyword evidence="5" id="KW-0413">Isomerase</keyword>
<keyword evidence="2 9" id="KW-0378">Hydrolase</keyword>
<gene>
    <name evidence="11" type="ORF">KDK92_03695</name>
</gene>
<evidence type="ECO:0000259" key="10">
    <source>
        <dbReference type="PROSITE" id="PS51198"/>
    </source>
</evidence>
<dbReference type="GO" id="GO:0003677">
    <property type="term" value="F:DNA binding"/>
    <property type="evidence" value="ECO:0007669"/>
    <property type="project" value="InterPro"/>
</dbReference>
<protein>
    <recommendedName>
        <fullName evidence="7">DNA 3'-5' helicase</fullName>
        <ecNumber evidence="7">5.6.2.4</ecNumber>
    </recommendedName>
</protein>
<feature type="binding site" evidence="9">
    <location>
        <begin position="371"/>
        <end position="378"/>
    </location>
    <ligand>
        <name>ATP</name>
        <dbReference type="ChEBI" id="CHEBI:30616"/>
    </ligand>
</feature>
<evidence type="ECO:0000313" key="11">
    <source>
        <dbReference type="EMBL" id="MCM1988832.1"/>
    </source>
</evidence>
<dbReference type="PANTHER" id="PTHR11070">
    <property type="entry name" value="UVRD / RECB / PCRA DNA HELICASE FAMILY MEMBER"/>
    <property type="match status" value="1"/>
</dbReference>
<dbReference type="Pfam" id="PF08378">
    <property type="entry name" value="NERD"/>
    <property type="match status" value="1"/>
</dbReference>
<dbReference type="InterPro" id="IPR011528">
    <property type="entry name" value="NERD"/>
</dbReference>
<dbReference type="EC" id="5.6.2.4" evidence="7"/>
<dbReference type="InterPro" id="IPR014016">
    <property type="entry name" value="UvrD-like_ATP-bd"/>
</dbReference>
<evidence type="ECO:0000256" key="5">
    <source>
        <dbReference type="ARBA" id="ARBA00023235"/>
    </source>
</evidence>
<dbReference type="Proteomes" id="UP001056429">
    <property type="component" value="Unassembled WGS sequence"/>
</dbReference>
<evidence type="ECO:0000256" key="8">
    <source>
        <dbReference type="ARBA" id="ARBA00048988"/>
    </source>
</evidence>
<dbReference type="Gene3D" id="1.10.486.10">
    <property type="entry name" value="PCRA, domain 4"/>
    <property type="match status" value="1"/>
</dbReference>
<dbReference type="AlphaFoldDB" id="A0A9J6P083"/>
<evidence type="ECO:0000256" key="6">
    <source>
        <dbReference type="ARBA" id="ARBA00034617"/>
    </source>
</evidence>
<dbReference type="Pfam" id="PF00580">
    <property type="entry name" value="UvrD-helicase"/>
    <property type="match status" value="1"/>
</dbReference>
<feature type="domain" description="UvrD-like helicase ATP-binding" evidence="10">
    <location>
        <begin position="350"/>
        <end position="671"/>
    </location>
</feature>
<dbReference type="Pfam" id="PF13361">
    <property type="entry name" value="UvrD_C"/>
    <property type="match status" value="1"/>
</dbReference>
<evidence type="ECO:0000256" key="3">
    <source>
        <dbReference type="ARBA" id="ARBA00022806"/>
    </source>
</evidence>
<evidence type="ECO:0000313" key="12">
    <source>
        <dbReference type="Proteomes" id="UP001056429"/>
    </source>
</evidence>
<dbReference type="Gene3D" id="3.40.50.300">
    <property type="entry name" value="P-loop containing nucleotide triphosphate hydrolases"/>
    <property type="match status" value="3"/>
</dbReference>
<evidence type="ECO:0000256" key="4">
    <source>
        <dbReference type="ARBA" id="ARBA00022840"/>
    </source>
</evidence>
<dbReference type="InterPro" id="IPR000212">
    <property type="entry name" value="DNA_helicase_UvrD/REP"/>
</dbReference>
<dbReference type="GO" id="GO:0043138">
    <property type="term" value="F:3'-5' DNA helicase activity"/>
    <property type="evidence" value="ECO:0007669"/>
    <property type="project" value="UniProtKB-EC"/>
</dbReference>
<reference evidence="11" key="1">
    <citation type="journal article" date="2021" name="mSystems">
        <title>Bacteria and Archaea Synergistically Convert Glycine Betaine to Biogenic Methane in the Formosa Cold Seep of the South China Sea.</title>
        <authorList>
            <person name="Li L."/>
            <person name="Zhang W."/>
            <person name="Zhang S."/>
            <person name="Song L."/>
            <person name="Sun Q."/>
            <person name="Zhang H."/>
            <person name="Xiang H."/>
            <person name="Dong X."/>
        </authorList>
    </citation>
    <scope>NUCLEOTIDE SEQUENCE</scope>
    <source>
        <strain evidence="11">ZWT</strain>
    </source>
</reference>
<accession>A0A9J6P083</accession>
<keyword evidence="4 9" id="KW-0067">ATP-binding</keyword>
<dbReference type="EMBL" id="JAGSOJ010000001">
    <property type="protein sequence ID" value="MCM1988832.1"/>
    <property type="molecule type" value="Genomic_DNA"/>
</dbReference>
<dbReference type="PANTHER" id="PTHR11070:SF67">
    <property type="entry name" value="DNA 3'-5' HELICASE"/>
    <property type="match status" value="1"/>
</dbReference>
<dbReference type="SUPFAM" id="SSF52540">
    <property type="entry name" value="P-loop containing nucleoside triphosphate hydrolases"/>
    <property type="match status" value="1"/>
</dbReference>
<evidence type="ECO:0000256" key="7">
    <source>
        <dbReference type="ARBA" id="ARBA00034808"/>
    </source>
</evidence>
<dbReference type="GO" id="GO:0000725">
    <property type="term" value="P:recombinational repair"/>
    <property type="evidence" value="ECO:0007669"/>
    <property type="project" value="TreeGrafter"/>
</dbReference>
<keyword evidence="1 9" id="KW-0547">Nucleotide-binding</keyword>